<dbReference type="AlphaFoldDB" id="A0A9N7THV5"/>
<feature type="transmembrane region" description="Helical" evidence="1">
    <location>
        <begin position="44"/>
        <end position="66"/>
    </location>
</feature>
<keyword evidence="3" id="KW-1185">Reference proteome</keyword>
<comment type="caution">
    <text evidence="2">The sequence shown here is derived from an EMBL/GenBank/DDBJ whole genome shotgun (WGS) entry which is preliminary data.</text>
</comment>
<evidence type="ECO:0000313" key="3">
    <source>
        <dbReference type="Proteomes" id="UP001153269"/>
    </source>
</evidence>
<sequence length="106" mass="11668">MRSGYLCLVHRATRVLTCNRGEKGEKHDVKNPRNAHQTSVLNDIHVVVTGPVVVIWALSVVSALALTCVQWRKSGVFGDGALFATLMREGVAGQFELSRGHFERLP</sequence>
<feature type="non-terminal residue" evidence="2">
    <location>
        <position position="106"/>
    </location>
</feature>
<dbReference type="Proteomes" id="UP001153269">
    <property type="component" value="Unassembled WGS sequence"/>
</dbReference>
<gene>
    <name evidence="2" type="ORF">PLEPLA_LOCUS520</name>
</gene>
<organism evidence="2 3">
    <name type="scientific">Pleuronectes platessa</name>
    <name type="common">European plaice</name>
    <dbReference type="NCBI Taxonomy" id="8262"/>
    <lineage>
        <taxon>Eukaryota</taxon>
        <taxon>Metazoa</taxon>
        <taxon>Chordata</taxon>
        <taxon>Craniata</taxon>
        <taxon>Vertebrata</taxon>
        <taxon>Euteleostomi</taxon>
        <taxon>Actinopterygii</taxon>
        <taxon>Neopterygii</taxon>
        <taxon>Teleostei</taxon>
        <taxon>Neoteleostei</taxon>
        <taxon>Acanthomorphata</taxon>
        <taxon>Carangaria</taxon>
        <taxon>Pleuronectiformes</taxon>
        <taxon>Pleuronectoidei</taxon>
        <taxon>Pleuronectidae</taxon>
        <taxon>Pleuronectes</taxon>
    </lineage>
</organism>
<proteinExistence type="predicted"/>
<reference evidence="2" key="1">
    <citation type="submission" date="2020-03" db="EMBL/GenBank/DDBJ databases">
        <authorList>
            <person name="Weist P."/>
        </authorList>
    </citation>
    <scope>NUCLEOTIDE SEQUENCE</scope>
</reference>
<evidence type="ECO:0000313" key="2">
    <source>
        <dbReference type="EMBL" id="CAB1412826.1"/>
    </source>
</evidence>
<keyword evidence="1" id="KW-0472">Membrane</keyword>
<name>A0A9N7THV5_PLEPL</name>
<protein>
    <submittedName>
        <fullName evidence="2">Uncharacterized protein</fullName>
    </submittedName>
</protein>
<keyword evidence="1" id="KW-1133">Transmembrane helix</keyword>
<dbReference type="EMBL" id="CADEAL010000021">
    <property type="protein sequence ID" value="CAB1412826.1"/>
    <property type="molecule type" value="Genomic_DNA"/>
</dbReference>
<accession>A0A9N7THV5</accession>
<keyword evidence="1" id="KW-0812">Transmembrane</keyword>
<evidence type="ECO:0000256" key="1">
    <source>
        <dbReference type="SAM" id="Phobius"/>
    </source>
</evidence>